<reference evidence="2" key="1">
    <citation type="submission" date="2015-10" db="EMBL/GenBank/DDBJ databases">
        <authorList>
            <person name="Gilbert D.G."/>
        </authorList>
    </citation>
    <scope>NUCLEOTIDE SEQUENCE</scope>
    <source>
        <strain evidence="2">Phyl III-seqv23</strain>
    </source>
</reference>
<keyword evidence="1" id="KW-1133">Transmembrane helix</keyword>
<keyword evidence="1" id="KW-0812">Transmembrane</keyword>
<accession>A0A0S4WHR6</accession>
<organism evidence="2">
    <name type="scientific">Ralstonia solanacearum</name>
    <name type="common">Pseudomonas solanacearum</name>
    <dbReference type="NCBI Taxonomy" id="305"/>
    <lineage>
        <taxon>Bacteria</taxon>
        <taxon>Pseudomonadati</taxon>
        <taxon>Pseudomonadota</taxon>
        <taxon>Betaproteobacteria</taxon>
        <taxon>Burkholderiales</taxon>
        <taxon>Burkholderiaceae</taxon>
        <taxon>Ralstonia</taxon>
        <taxon>Ralstonia solanacearum species complex</taxon>
    </lineage>
</organism>
<gene>
    <name evidence="2" type="ORF">TO10_v1_390002</name>
</gene>
<proteinExistence type="predicted"/>
<sequence length="139" mass="13926">MRDTLGEHVHALLADAGAVVVVKPCLGEGEGVLGQGRGALGAGGLGQVLRDLQCETVDAEAGCFGGEFGELGLGSLLGAYRGGLYGLVAFAGLLLLAQPLFLFCVGGCGCGRLGGSGLCGDVGGKRRHQKADSAHCDRQ</sequence>
<name>A0A0S4WHR6_RALSL</name>
<dbReference type="EMBL" id="LN899827">
    <property type="protein sequence ID" value="CUV45870.1"/>
    <property type="molecule type" value="Genomic_DNA"/>
</dbReference>
<feature type="transmembrane region" description="Helical" evidence="1">
    <location>
        <begin position="84"/>
        <end position="105"/>
    </location>
</feature>
<evidence type="ECO:0000256" key="1">
    <source>
        <dbReference type="SAM" id="Phobius"/>
    </source>
</evidence>
<evidence type="ECO:0000313" key="2">
    <source>
        <dbReference type="EMBL" id="CUV45870.1"/>
    </source>
</evidence>
<protein>
    <submittedName>
        <fullName evidence="2">Uncharacterized protein</fullName>
    </submittedName>
</protein>
<dbReference type="AlphaFoldDB" id="A0A0S4WHR6"/>
<keyword evidence="1" id="KW-0472">Membrane</keyword>